<dbReference type="Gene3D" id="3.90.1170.50">
    <property type="entry name" value="Aldehyde oxidase/xanthine dehydrogenase, a/b hammerhead"/>
    <property type="match status" value="1"/>
</dbReference>
<dbReference type="InterPro" id="IPR036856">
    <property type="entry name" value="Ald_Oxase/Xan_DH_a/b_sf"/>
</dbReference>
<evidence type="ECO:0000259" key="1">
    <source>
        <dbReference type="SMART" id="SM01008"/>
    </source>
</evidence>
<dbReference type="InterPro" id="IPR000674">
    <property type="entry name" value="Ald_Oxase/Xan_DH_a/b"/>
</dbReference>
<comment type="caution">
    <text evidence="2">The sequence shown here is derived from an EMBL/GenBank/DDBJ whole genome shotgun (WGS) entry which is preliminary data.</text>
</comment>
<dbReference type="EMBL" id="BSPC01000007">
    <property type="protein sequence ID" value="GLS17956.1"/>
    <property type="molecule type" value="Genomic_DNA"/>
</dbReference>
<dbReference type="Proteomes" id="UP001156882">
    <property type="component" value="Unassembled WGS sequence"/>
</dbReference>
<proteinExistence type="predicted"/>
<keyword evidence="3" id="KW-1185">Reference proteome</keyword>
<dbReference type="SMART" id="SM01008">
    <property type="entry name" value="Ald_Xan_dh_C"/>
    <property type="match status" value="1"/>
</dbReference>
<dbReference type="SUPFAM" id="SSF54665">
    <property type="entry name" value="CO dehydrogenase molybdoprotein N-domain-like"/>
    <property type="match status" value="1"/>
</dbReference>
<reference evidence="3" key="1">
    <citation type="journal article" date="2019" name="Int. J. Syst. Evol. Microbiol.">
        <title>The Global Catalogue of Microorganisms (GCM) 10K type strain sequencing project: providing services to taxonomists for standard genome sequencing and annotation.</title>
        <authorList>
            <consortium name="The Broad Institute Genomics Platform"/>
            <consortium name="The Broad Institute Genome Sequencing Center for Infectious Disease"/>
            <person name="Wu L."/>
            <person name="Ma J."/>
        </authorList>
    </citation>
    <scope>NUCLEOTIDE SEQUENCE [LARGE SCALE GENOMIC DNA]</scope>
    <source>
        <strain evidence="3">NBRC 101365</strain>
    </source>
</reference>
<protein>
    <recommendedName>
        <fullName evidence="1">Aldehyde oxidase/xanthine dehydrogenase a/b hammerhead domain-containing protein</fullName>
    </recommendedName>
</protein>
<dbReference type="Pfam" id="PF01315">
    <property type="entry name" value="Ald_Xan_dh_C"/>
    <property type="match status" value="1"/>
</dbReference>
<accession>A0ABQ6CCH8</accession>
<evidence type="ECO:0000313" key="2">
    <source>
        <dbReference type="EMBL" id="GLS17956.1"/>
    </source>
</evidence>
<evidence type="ECO:0000313" key="3">
    <source>
        <dbReference type="Proteomes" id="UP001156882"/>
    </source>
</evidence>
<sequence length="195" mass="19581">MLETKIGRRDALRGIVLAAWAVGLATLSFMEGIAPLPALSLHAANVVEATPPAGRSDTPRAMGRGDGGLVYGVFAASAPSAGRIATLDLAAAQAAPGVIAVYPRHAERATSANGTPVGLPDPAAWQKGQYALVLARTPEQASHAAGLIGVTYAPRPADPGLHNAVVRVPTAGQGDTAPDCLAAWKGATGGQPSNS</sequence>
<organism evidence="2 3">
    <name type="scientific">Labrys miyagiensis</name>
    <dbReference type="NCBI Taxonomy" id="346912"/>
    <lineage>
        <taxon>Bacteria</taxon>
        <taxon>Pseudomonadati</taxon>
        <taxon>Pseudomonadota</taxon>
        <taxon>Alphaproteobacteria</taxon>
        <taxon>Hyphomicrobiales</taxon>
        <taxon>Xanthobacteraceae</taxon>
        <taxon>Labrys</taxon>
    </lineage>
</organism>
<feature type="domain" description="Aldehyde oxidase/xanthine dehydrogenase a/b hammerhead" evidence="1">
    <location>
        <begin position="62"/>
        <end position="156"/>
    </location>
</feature>
<dbReference type="RefSeq" id="WP_284310788.1">
    <property type="nucleotide sequence ID" value="NZ_BSPC01000007.1"/>
</dbReference>
<gene>
    <name evidence="2" type="ORF">GCM10007874_09720</name>
</gene>
<name>A0ABQ6CCH8_9HYPH</name>